<dbReference type="EMBL" id="CP036274">
    <property type="protein sequence ID" value="QDU25972.1"/>
    <property type="molecule type" value="Genomic_DNA"/>
</dbReference>
<dbReference type="InterPro" id="IPR000796">
    <property type="entry name" value="Asp_trans"/>
</dbReference>
<dbReference type="Pfam" id="PF00155">
    <property type="entry name" value="Aminotran_1_2"/>
    <property type="match status" value="1"/>
</dbReference>
<dbReference type="GO" id="GO:0008483">
    <property type="term" value="F:transaminase activity"/>
    <property type="evidence" value="ECO:0007669"/>
    <property type="project" value="UniProtKB-KW"/>
</dbReference>
<comment type="subunit">
    <text evidence="3">Homodimer.</text>
</comment>
<dbReference type="GO" id="GO:0042802">
    <property type="term" value="F:identical protein binding"/>
    <property type="evidence" value="ECO:0007669"/>
    <property type="project" value="TreeGrafter"/>
</dbReference>
<evidence type="ECO:0000256" key="6">
    <source>
        <dbReference type="ARBA" id="ARBA00022898"/>
    </source>
</evidence>
<evidence type="ECO:0000259" key="8">
    <source>
        <dbReference type="Pfam" id="PF00155"/>
    </source>
</evidence>
<comment type="similarity">
    <text evidence="2 7">Belongs to the class-I pyridoxal-phosphate-dependent aminotransferase family.</text>
</comment>
<dbReference type="FunFam" id="3.40.640.10:FF:000015">
    <property type="entry name" value="Aspartate aminotransferase"/>
    <property type="match status" value="1"/>
</dbReference>
<dbReference type="PROSITE" id="PS00105">
    <property type="entry name" value="AA_TRANSFER_CLASS_1"/>
    <property type="match status" value="1"/>
</dbReference>
<protein>
    <recommendedName>
        <fullName evidence="7">Aminotransferase</fullName>
        <ecNumber evidence="7">2.6.1.-</ecNumber>
    </recommendedName>
</protein>
<evidence type="ECO:0000313" key="10">
    <source>
        <dbReference type="Proteomes" id="UP000315017"/>
    </source>
</evidence>
<evidence type="ECO:0000256" key="4">
    <source>
        <dbReference type="ARBA" id="ARBA00022576"/>
    </source>
</evidence>
<dbReference type="EC" id="2.6.1.-" evidence="7"/>
<dbReference type="SUPFAM" id="SSF53383">
    <property type="entry name" value="PLP-dependent transferases"/>
    <property type="match status" value="1"/>
</dbReference>
<dbReference type="PANTHER" id="PTHR11879:SF22">
    <property type="entry name" value="ASPARTATE AMINOTRANSFERASE, MITOCHONDRIAL"/>
    <property type="match status" value="1"/>
</dbReference>
<keyword evidence="4 7" id="KW-0032">Aminotransferase</keyword>
<comment type="cofactor">
    <cofactor evidence="1 7">
        <name>pyridoxal 5'-phosphate</name>
        <dbReference type="ChEBI" id="CHEBI:597326"/>
    </cofactor>
</comment>
<evidence type="ECO:0000256" key="7">
    <source>
        <dbReference type="RuleBase" id="RU000481"/>
    </source>
</evidence>
<dbReference type="NCBIfam" id="NF006719">
    <property type="entry name" value="PRK09257.1"/>
    <property type="match status" value="1"/>
</dbReference>
<dbReference type="InterPro" id="IPR004839">
    <property type="entry name" value="Aminotransferase_I/II_large"/>
</dbReference>
<dbReference type="Proteomes" id="UP000315017">
    <property type="component" value="Chromosome"/>
</dbReference>
<dbReference type="PRINTS" id="PR00799">
    <property type="entry name" value="TRANSAMINASE"/>
</dbReference>
<dbReference type="InterPro" id="IPR015421">
    <property type="entry name" value="PyrdxlP-dep_Trfase_major"/>
</dbReference>
<feature type="domain" description="Aminotransferase class I/classII large" evidence="8">
    <location>
        <begin position="27"/>
        <end position="393"/>
    </location>
</feature>
<evidence type="ECO:0000256" key="2">
    <source>
        <dbReference type="ARBA" id="ARBA00007441"/>
    </source>
</evidence>
<sequence>MFDSLPLAPPDSILGLGEAFKKDPNPNKINLSVGVYKDEQGNTPVLASIKEAERRLLEAEKSKGYLAIEGLADYGSQVQAMLFGKSHEIVTSKRAITAQTPGGTGSLRVAGDFLRKHFPMAKVWVSKPTWANHTAIFAAAGLQTDVYTYIAANGQGLDFDGLIASLEKIPAGDVVLLHACCHNPTGIDPTPEQWKKIAAVVKSRGLLPIVDFAYQGFGDGLEEDAVGLREIVAQGVEVLVCSSFSKNFGLYGERVGALTLVANSAEAAERALSQVRISIRTNYSNPPTHGGALVAAVLNDAALRQQWEEELAAMRTRIHKMRHLFVAEMKKLRPEKDFSFLINQKGMFSYSGLTNLQVDELRTKYAVYVVGNGGRINVAGMTEQNMPALTKAIAAVL</sequence>
<evidence type="ECO:0000256" key="5">
    <source>
        <dbReference type="ARBA" id="ARBA00022679"/>
    </source>
</evidence>
<dbReference type="InterPro" id="IPR015422">
    <property type="entry name" value="PyrdxlP-dep_Trfase_small"/>
</dbReference>
<dbReference type="PANTHER" id="PTHR11879">
    <property type="entry name" value="ASPARTATE AMINOTRANSFERASE"/>
    <property type="match status" value="1"/>
</dbReference>
<keyword evidence="10" id="KW-1185">Reference proteome</keyword>
<dbReference type="GO" id="GO:0030170">
    <property type="term" value="F:pyridoxal phosphate binding"/>
    <property type="evidence" value="ECO:0007669"/>
    <property type="project" value="InterPro"/>
</dbReference>
<dbReference type="Gene3D" id="3.90.1150.10">
    <property type="entry name" value="Aspartate Aminotransferase, domain 1"/>
    <property type="match status" value="1"/>
</dbReference>
<evidence type="ECO:0000256" key="1">
    <source>
        <dbReference type="ARBA" id="ARBA00001933"/>
    </source>
</evidence>
<keyword evidence="5 7" id="KW-0808">Transferase</keyword>
<name>A0A517Y760_9BACT</name>
<dbReference type="KEGG" id="aagg:ETAA8_10440"/>
<evidence type="ECO:0000256" key="3">
    <source>
        <dbReference type="ARBA" id="ARBA00011738"/>
    </source>
</evidence>
<proteinExistence type="inferred from homology"/>
<gene>
    <name evidence="9" type="primary">aspC</name>
    <name evidence="9" type="ORF">ETAA8_10440</name>
</gene>
<evidence type="ECO:0000313" key="9">
    <source>
        <dbReference type="EMBL" id="QDU25972.1"/>
    </source>
</evidence>
<accession>A0A517Y760</accession>
<dbReference type="RefSeq" id="WP_145085781.1">
    <property type="nucleotide sequence ID" value="NZ_CP036274.1"/>
</dbReference>
<dbReference type="InterPro" id="IPR015424">
    <property type="entry name" value="PyrdxlP-dep_Trfase"/>
</dbReference>
<keyword evidence="6" id="KW-0663">Pyridoxal phosphate</keyword>
<dbReference type="AlphaFoldDB" id="A0A517Y760"/>
<dbReference type="Gene3D" id="3.40.640.10">
    <property type="entry name" value="Type I PLP-dependent aspartate aminotransferase-like (Major domain)"/>
    <property type="match status" value="1"/>
</dbReference>
<dbReference type="OrthoDB" id="9766445at2"/>
<dbReference type="InterPro" id="IPR004838">
    <property type="entry name" value="NHTrfase_class1_PyrdxlP-BS"/>
</dbReference>
<organism evidence="9 10">
    <name type="scientific">Anatilimnocola aggregata</name>
    <dbReference type="NCBI Taxonomy" id="2528021"/>
    <lineage>
        <taxon>Bacteria</taxon>
        <taxon>Pseudomonadati</taxon>
        <taxon>Planctomycetota</taxon>
        <taxon>Planctomycetia</taxon>
        <taxon>Pirellulales</taxon>
        <taxon>Pirellulaceae</taxon>
        <taxon>Anatilimnocola</taxon>
    </lineage>
</organism>
<dbReference type="CDD" id="cd00609">
    <property type="entry name" value="AAT_like"/>
    <property type="match status" value="1"/>
</dbReference>
<dbReference type="GO" id="GO:0006520">
    <property type="term" value="P:amino acid metabolic process"/>
    <property type="evidence" value="ECO:0007669"/>
    <property type="project" value="InterPro"/>
</dbReference>
<reference evidence="9 10" key="1">
    <citation type="submission" date="2019-02" db="EMBL/GenBank/DDBJ databases">
        <title>Deep-cultivation of Planctomycetes and their phenomic and genomic characterization uncovers novel biology.</title>
        <authorList>
            <person name="Wiegand S."/>
            <person name="Jogler M."/>
            <person name="Boedeker C."/>
            <person name="Pinto D."/>
            <person name="Vollmers J."/>
            <person name="Rivas-Marin E."/>
            <person name="Kohn T."/>
            <person name="Peeters S.H."/>
            <person name="Heuer A."/>
            <person name="Rast P."/>
            <person name="Oberbeckmann S."/>
            <person name="Bunk B."/>
            <person name="Jeske O."/>
            <person name="Meyerdierks A."/>
            <person name="Storesund J.E."/>
            <person name="Kallscheuer N."/>
            <person name="Luecker S."/>
            <person name="Lage O.M."/>
            <person name="Pohl T."/>
            <person name="Merkel B.J."/>
            <person name="Hornburger P."/>
            <person name="Mueller R.-W."/>
            <person name="Bruemmer F."/>
            <person name="Labrenz M."/>
            <person name="Spormann A.M."/>
            <person name="Op den Camp H."/>
            <person name="Overmann J."/>
            <person name="Amann R."/>
            <person name="Jetten M.S.M."/>
            <person name="Mascher T."/>
            <person name="Medema M.H."/>
            <person name="Devos D.P."/>
            <person name="Kaster A.-K."/>
            <person name="Ovreas L."/>
            <person name="Rohde M."/>
            <person name="Galperin M.Y."/>
            <person name="Jogler C."/>
        </authorList>
    </citation>
    <scope>NUCLEOTIDE SEQUENCE [LARGE SCALE GENOMIC DNA]</scope>
    <source>
        <strain evidence="9 10">ETA_A8</strain>
    </source>
</reference>